<proteinExistence type="predicted"/>
<evidence type="ECO:0000313" key="1">
    <source>
        <dbReference type="EMBL" id="QEC64127.1"/>
    </source>
</evidence>
<reference evidence="1 2" key="1">
    <citation type="journal article" date="2017" name="Curr. Microbiol.">
        <title>Mucilaginibacter ginsenosidivorans sp. nov., Isolated from Soil of Ginseng Field.</title>
        <authorList>
            <person name="Kim M.M."/>
            <person name="Siddiqi M.Z."/>
            <person name="Im W.T."/>
        </authorList>
    </citation>
    <scope>NUCLEOTIDE SEQUENCE [LARGE SCALE GENOMIC DNA]</scope>
    <source>
        <strain evidence="1 2">Gsoil 3017</strain>
    </source>
</reference>
<sequence length="187" mass="20418">MILSIYKKLIIMKSLGKIIFAFALVLWGSGAVFAQSLKQEKAKKAAEVKSLVTSGRYTFEASKKVMNNGDSKYLRHGGDMDVSKDTLIVYLPEEGKEPGTPVKAINAGITSTNFSYQMNDAANGGWNIDVTPKGDHAAEIREITLAISPEGYATLDLMRPGKKSLIFYGYIKQHIAEFPPLSAALVK</sequence>
<dbReference type="EMBL" id="CP042436">
    <property type="protein sequence ID" value="QEC64127.1"/>
    <property type="molecule type" value="Genomic_DNA"/>
</dbReference>
<dbReference type="Pfam" id="PF14059">
    <property type="entry name" value="DUF4251"/>
    <property type="match status" value="1"/>
</dbReference>
<keyword evidence="2" id="KW-1185">Reference proteome</keyword>
<protein>
    <submittedName>
        <fullName evidence="1">DUF4251 domain-containing protein</fullName>
    </submittedName>
</protein>
<dbReference type="InterPro" id="IPR025347">
    <property type="entry name" value="DUF4251"/>
</dbReference>
<evidence type="ECO:0000313" key="2">
    <source>
        <dbReference type="Proteomes" id="UP000321479"/>
    </source>
</evidence>
<dbReference type="Gene3D" id="2.40.128.410">
    <property type="match status" value="1"/>
</dbReference>
<dbReference type="Proteomes" id="UP000321479">
    <property type="component" value="Chromosome"/>
</dbReference>
<name>A0A5B8UY52_9SPHI</name>
<organism evidence="1 2">
    <name type="scientific">Mucilaginibacter ginsenosidivorans</name>
    <dbReference type="NCBI Taxonomy" id="398053"/>
    <lineage>
        <taxon>Bacteria</taxon>
        <taxon>Pseudomonadati</taxon>
        <taxon>Bacteroidota</taxon>
        <taxon>Sphingobacteriia</taxon>
        <taxon>Sphingobacteriales</taxon>
        <taxon>Sphingobacteriaceae</taxon>
        <taxon>Mucilaginibacter</taxon>
    </lineage>
</organism>
<dbReference type="OrthoDB" id="1097715at2"/>
<accession>A0A5B8UY52</accession>
<dbReference type="AlphaFoldDB" id="A0A5B8UY52"/>
<dbReference type="KEGG" id="mgin:FRZ54_16600"/>
<gene>
    <name evidence="1" type="ORF">FRZ54_16600</name>
</gene>